<dbReference type="GeneID" id="119725332"/>
<accession>A0A913ZLI2</accession>
<evidence type="ECO:0000256" key="3">
    <source>
        <dbReference type="SAM" id="MobiDB-lite"/>
    </source>
</evidence>
<feature type="compositionally biased region" description="Polar residues" evidence="3">
    <location>
        <begin position="762"/>
        <end position="776"/>
    </location>
</feature>
<protein>
    <recommendedName>
        <fullName evidence="6">Tetratricopeptide repeat protein 17</fullName>
    </recommendedName>
</protein>
<dbReference type="SMART" id="SM00028">
    <property type="entry name" value="TPR"/>
    <property type="match status" value="4"/>
</dbReference>
<keyword evidence="1" id="KW-0802">TPR repeat</keyword>
<dbReference type="CTD" id="55761"/>
<dbReference type="SUPFAM" id="SSF48452">
    <property type="entry name" value="TPR-like"/>
    <property type="match status" value="1"/>
</dbReference>
<dbReference type="Pfam" id="PF13432">
    <property type="entry name" value="TPR_16"/>
    <property type="match status" value="1"/>
</dbReference>
<dbReference type="Gene3D" id="1.25.40.10">
    <property type="entry name" value="Tetratricopeptide repeat domain"/>
    <property type="match status" value="3"/>
</dbReference>
<dbReference type="Pfam" id="PF13181">
    <property type="entry name" value="TPR_8"/>
    <property type="match status" value="1"/>
</dbReference>
<dbReference type="InterPro" id="IPR052630">
    <property type="entry name" value="TTC17"/>
</dbReference>
<feature type="repeat" description="TPR" evidence="1">
    <location>
        <begin position="293"/>
        <end position="326"/>
    </location>
</feature>
<dbReference type="OrthoDB" id="2115703at2759"/>
<feature type="compositionally biased region" description="Basic and acidic residues" evidence="3">
    <location>
        <begin position="777"/>
        <end position="811"/>
    </location>
</feature>
<dbReference type="InterPro" id="IPR011990">
    <property type="entry name" value="TPR-like_helical_dom_sf"/>
</dbReference>
<feature type="region of interest" description="Disordered" evidence="3">
    <location>
        <begin position="749"/>
        <end position="830"/>
    </location>
</feature>
<evidence type="ECO:0008006" key="6">
    <source>
        <dbReference type="Google" id="ProtNLM"/>
    </source>
</evidence>
<dbReference type="PANTHER" id="PTHR16091">
    <property type="entry name" value="TTC17 PROTEIN"/>
    <property type="match status" value="1"/>
</dbReference>
<dbReference type="GO" id="GO:0005737">
    <property type="term" value="C:cytoplasm"/>
    <property type="evidence" value="ECO:0007669"/>
    <property type="project" value="TreeGrafter"/>
</dbReference>
<feature type="coiled-coil region" evidence="2">
    <location>
        <begin position="354"/>
        <end position="384"/>
    </location>
</feature>
<dbReference type="PANTHER" id="PTHR16091:SF1">
    <property type="entry name" value="TETRATRICOPEPTIDE REPEAT PROTEIN 17"/>
    <property type="match status" value="1"/>
</dbReference>
<reference evidence="4" key="1">
    <citation type="submission" date="2022-11" db="UniProtKB">
        <authorList>
            <consortium name="EnsemblMetazoa"/>
        </authorList>
    </citation>
    <scope>IDENTIFICATION</scope>
</reference>
<dbReference type="RefSeq" id="XP_038052658.1">
    <property type="nucleotide sequence ID" value="XM_038196730.1"/>
</dbReference>
<keyword evidence="2" id="KW-0175">Coiled coil</keyword>
<evidence type="ECO:0000313" key="4">
    <source>
        <dbReference type="EnsemblMetazoa" id="XP_038052658.1"/>
    </source>
</evidence>
<dbReference type="GO" id="GO:0015629">
    <property type="term" value="C:actin cytoskeleton"/>
    <property type="evidence" value="ECO:0007669"/>
    <property type="project" value="TreeGrafter"/>
</dbReference>
<sequence length="1157" mass="130296">MESRATVRCGSQRGAQKMKILRRTVLLGVCLLSLTGCEATTHWLVTEEGLITQQLNSHFNMREPYNFISFLKQGRRGESVRELELELERQKSEIEANEDKDLDLEQRFLKTDSDCVAAQEPLAQQNLYPTVVVPLFLKSIKAKDFLDTSGPLEVSRNAMPNCTKLFYLPFSMHAYDHLQGIQERHSLTDFVEENVGDQLKGVGPEGQTGRLLYRALKRNKTSWELYTLATFYWRAMGNSLQVIECGRRALHFASHKDKNIALVNMASVLHRSHQSASAAVMAHAALEAGQEVPKLHVLLGSIYATIGEYDLSVYHFEQAIELGLPETCWPQQRIHAVRCHQKLEQALEAQHMSLQRTLSELQDYKTKQDEFEQTQKKMKIAQRRPEDQFESNLSYHRHRLMRGMVDNPHCEVTDIEDGPQFVMCTQGTPPDLSVFGMALDEEEEIEVVDTSSIRNNCLQLPNGEESCFNLSAGLRRSYTTFFTRGSAPPLPWNRVDWPSDADCQNVPHELPDWSKYAPTHFPPENKGLRVSHLVNENLNLFKDDIHPLPWFPPVCVTVEELKDGSTAMDYVDSITKRGEIPLTDTIKSLSPQLLAYVNSDQASEEELSQRVLTAFEEPKNANEKWLIFNLAGFYWLMIGNNYHGIECLRRALHRAPVEYADVPLVNAASVLLNARRAEDAVQLLRMALVVNSTEPITHFVLANALAASGNLDAAANEFAVALTFNPKDQYLNTLKQLKCFQKQEELTARQAHDEEVDAKGQRLQQRQSRTVCSQGSKGERQCQTETRTREFVPRETGDYSKGEDKRGEKPRKAAGTPLHNSPSQDGDEGESFVSVDMVTHPPGINVDQSQVVNLETTLQPGSVLKLNFKDGELQDSELVPPPASGPNIPAAKPSPTVDVSDLNNLTRLPWPTLHDCQMYKKVNLNMFYTTWVSVTAKNVKIEEHIDFQAKLPSKSLEPVCEADVGTSMHTLDHLEGMAGREELQYTAEQGLDEALEFMRSEDKPMSITVAGKRIALALRKNSTSWVLTNLAAVYWRRAGNAVNALNCLRVALHYSDYKVKDLALISIANIFHRSGMIDNGITVAQMAWEISSEFVLCHFTLANLYAAKRQFDKAIQLYESMILFNTSFSPAEERLKTIKCAVLQMTKGNPASMLGKS</sequence>
<dbReference type="GO" id="GO:0030041">
    <property type="term" value="P:actin filament polymerization"/>
    <property type="evidence" value="ECO:0007669"/>
    <property type="project" value="TreeGrafter"/>
</dbReference>
<feature type="coiled-coil region" evidence="2">
    <location>
        <begin position="80"/>
        <end position="107"/>
    </location>
</feature>
<dbReference type="EnsemblMetazoa" id="XM_038196730.1">
    <property type="protein sequence ID" value="XP_038052658.1"/>
    <property type="gene ID" value="LOC119725332"/>
</dbReference>
<organism evidence="4 5">
    <name type="scientific">Patiria miniata</name>
    <name type="common">Bat star</name>
    <name type="synonym">Asterina miniata</name>
    <dbReference type="NCBI Taxonomy" id="46514"/>
    <lineage>
        <taxon>Eukaryota</taxon>
        <taxon>Metazoa</taxon>
        <taxon>Echinodermata</taxon>
        <taxon>Eleutherozoa</taxon>
        <taxon>Asterozoa</taxon>
        <taxon>Asteroidea</taxon>
        <taxon>Valvatacea</taxon>
        <taxon>Valvatida</taxon>
        <taxon>Asterinidae</taxon>
        <taxon>Patiria</taxon>
    </lineage>
</organism>
<dbReference type="OMA" id="PDDHAKQ"/>
<evidence type="ECO:0000256" key="1">
    <source>
        <dbReference type="PROSITE-ProRule" id="PRU00339"/>
    </source>
</evidence>
<dbReference type="Proteomes" id="UP000887568">
    <property type="component" value="Unplaced"/>
</dbReference>
<dbReference type="AlphaFoldDB" id="A0A913ZLI2"/>
<feature type="compositionally biased region" description="Basic and acidic residues" evidence="3">
    <location>
        <begin position="749"/>
        <end position="760"/>
    </location>
</feature>
<dbReference type="InterPro" id="IPR019734">
    <property type="entry name" value="TPR_rpt"/>
</dbReference>
<name>A0A913ZLI2_PATMI</name>
<evidence type="ECO:0000313" key="5">
    <source>
        <dbReference type="Proteomes" id="UP000887568"/>
    </source>
</evidence>
<dbReference type="PROSITE" id="PS50005">
    <property type="entry name" value="TPR"/>
    <property type="match status" value="1"/>
</dbReference>
<proteinExistence type="predicted"/>
<keyword evidence="5" id="KW-1185">Reference proteome</keyword>
<evidence type="ECO:0000256" key="2">
    <source>
        <dbReference type="SAM" id="Coils"/>
    </source>
</evidence>